<evidence type="ECO:0000313" key="5">
    <source>
        <dbReference type="Proteomes" id="UP000198832"/>
    </source>
</evidence>
<dbReference type="Proteomes" id="UP000198832">
    <property type="component" value="Unassembled WGS sequence"/>
</dbReference>
<feature type="compositionally biased region" description="Low complexity" evidence="1">
    <location>
        <begin position="8"/>
        <end position="24"/>
    </location>
</feature>
<feature type="domain" description="SPOR" evidence="2">
    <location>
        <begin position="24"/>
        <end position="91"/>
    </location>
</feature>
<keyword evidence="5" id="KW-1185">Reference proteome</keyword>
<dbReference type="PANTHER" id="PTHR40446">
    <property type="entry name" value="N-ACETYLGLUCOSAMINE-1-PHOSPHODIESTER ALPHA-N-ACETYLGLUCOSAMINIDASE"/>
    <property type="match status" value="1"/>
</dbReference>
<feature type="domain" description="Phosphodiester glycosidase" evidence="3">
    <location>
        <begin position="294"/>
        <end position="461"/>
    </location>
</feature>
<dbReference type="EMBL" id="FOLB01000016">
    <property type="protein sequence ID" value="SFC95308.1"/>
    <property type="molecule type" value="Genomic_DNA"/>
</dbReference>
<reference evidence="4 5" key="1">
    <citation type="submission" date="2016-10" db="EMBL/GenBank/DDBJ databases">
        <authorList>
            <person name="de Groot N.N."/>
        </authorList>
    </citation>
    <scope>NUCLEOTIDE SEQUENCE [LARGE SCALE GENOMIC DNA]</scope>
    <source>
        <strain evidence="4 5">CGMCC 1.7056</strain>
    </source>
</reference>
<dbReference type="InterPro" id="IPR018711">
    <property type="entry name" value="NAGPA"/>
</dbReference>
<evidence type="ECO:0000256" key="1">
    <source>
        <dbReference type="SAM" id="MobiDB-lite"/>
    </source>
</evidence>
<evidence type="ECO:0000259" key="3">
    <source>
        <dbReference type="Pfam" id="PF09992"/>
    </source>
</evidence>
<sequence length="462" mass="48410">MRWVVELSIPSSDSSPDPDAPPRAVQDRAAADALVAQLTAAGVSAQVQPVEQPATADVPAGVIGYRVRLTATYAEKTQADAQVAALRGQGFTSRSWYAGWDGGNRAGGHWSLEVLTIDPHRFRGDLSATYGPDIEKRETTSALAAYEHATAAVNAGFFVLDPAAGAEGDPAGAGVYDGRLASEPVAGRPVLVLRDDARSTEITRPVWRGTARLAGGTAVLDGLDRVPGLIRNCGGIGDSPTDHPLHDTTCTDSGELVAFDTQFGARTPSGPGREVVTGRHGRVVAIADSRGTELKPGQRSVQATGDRVPELAGLTVGDRLDLRTHLYSRSGQRLDRPRVSVVNGGPLLLARGRERITQAADGMVHPGDPSFAYGWVLQRNPRTFAGVDRRGRTVLVTVDGRQLDQDGLSIPETADVARSLGLVDAMNLDGGGSTAAVIDGSVVSHPSDATGERPVGDAIVIR</sequence>
<dbReference type="Pfam" id="PF09992">
    <property type="entry name" value="NAGPA"/>
    <property type="match status" value="1"/>
</dbReference>
<dbReference type="InterPro" id="IPR036680">
    <property type="entry name" value="SPOR-like_sf"/>
</dbReference>
<feature type="region of interest" description="Disordered" evidence="1">
    <location>
        <begin position="7"/>
        <end position="27"/>
    </location>
</feature>
<dbReference type="GO" id="GO:0042834">
    <property type="term" value="F:peptidoglycan binding"/>
    <property type="evidence" value="ECO:0007669"/>
    <property type="project" value="InterPro"/>
</dbReference>
<name>A0A1I1NIK9_9ACTN</name>
<dbReference type="InterPro" id="IPR007730">
    <property type="entry name" value="SPOR-like_dom"/>
</dbReference>
<dbReference type="PANTHER" id="PTHR40446:SF2">
    <property type="entry name" value="N-ACETYLGLUCOSAMINE-1-PHOSPHODIESTER ALPHA-N-ACETYLGLUCOSAMINIDASE"/>
    <property type="match status" value="1"/>
</dbReference>
<evidence type="ECO:0000259" key="2">
    <source>
        <dbReference type="Pfam" id="PF05036"/>
    </source>
</evidence>
<dbReference type="STRING" id="574651.SAMN04487968_11623"/>
<gene>
    <name evidence="4" type="ORF">SAMN04487968_11623</name>
</gene>
<protein>
    <submittedName>
        <fullName evidence="4">Sporulation related domain-containing protein</fullName>
    </submittedName>
</protein>
<organism evidence="4 5">
    <name type="scientific">Nocardioides terrae</name>
    <dbReference type="NCBI Taxonomy" id="574651"/>
    <lineage>
        <taxon>Bacteria</taxon>
        <taxon>Bacillati</taxon>
        <taxon>Actinomycetota</taxon>
        <taxon>Actinomycetes</taxon>
        <taxon>Propionibacteriales</taxon>
        <taxon>Nocardioidaceae</taxon>
        <taxon>Nocardioides</taxon>
    </lineage>
</organism>
<dbReference type="Pfam" id="PF05036">
    <property type="entry name" value="SPOR"/>
    <property type="match status" value="1"/>
</dbReference>
<dbReference type="AlphaFoldDB" id="A0A1I1NIK9"/>
<accession>A0A1I1NIK9</accession>
<dbReference type="Gene3D" id="3.30.70.1070">
    <property type="entry name" value="Sporulation related repeat"/>
    <property type="match status" value="1"/>
</dbReference>
<evidence type="ECO:0000313" key="4">
    <source>
        <dbReference type="EMBL" id="SFC95308.1"/>
    </source>
</evidence>
<proteinExistence type="predicted"/>